<dbReference type="PANTHER" id="PTHR32071:SF117">
    <property type="entry name" value="PTS-DEPENDENT DIHYDROXYACETONE KINASE OPERON REGULATORY PROTEIN-RELATED"/>
    <property type="match status" value="1"/>
</dbReference>
<evidence type="ECO:0000313" key="10">
    <source>
        <dbReference type="Proteomes" id="UP000014216"/>
    </source>
</evidence>
<evidence type="ECO:0000256" key="4">
    <source>
        <dbReference type="ARBA" id="ARBA00023125"/>
    </source>
</evidence>
<dbReference type="Gene3D" id="1.10.8.60">
    <property type="match status" value="1"/>
</dbReference>
<sequence length="475" mass="52642">MTQTETGPGKKVWIIEDDQALGSLLCEEIQDAGLDARWMPSAENAVTAMETALPDLIVCDLKLPGMDGLAFLNRLQDQALDFPPGFLMITAFGTISRAVEALKAGADDFLAKPLDLEHFILVVKRTLERKQLSKTINRMRGFLSSDGFHGIYGQSRPMRYLFGQIRQVAKARGPVLILGESGTGKELVAKAVHKESDRAQGPFVPVNCAGIPENLMETELFGHAQGAFTGAGKSRQGIFMEARGGSLLLDEISEMPLFLQAKLLRVLQDGKLRRVGENVEDQVDVRILAATHRDIDQDVRTGEFREDLFFRLETFALRVPPLRDRGEDIELLADRFLRRFSLGQGKTLKGFSPRALDLISRYPFPGNVRELRNAVERAVTFTTGDRIRVAHLPARIRTQASKNVSLSVSEPGLAFPADNTALPPLAEIERRYIHHVLARVEGNKRRAAALLGIGRRTLYRRLGNDPMGTADKSEP</sequence>
<dbReference type="InterPro" id="IPR025944">
    <property type="entry name" value="Sigma_54_int_dom_CS"/>
</dbReference>
<dbReference type="InterPro" id="IPR009057">
    <property type="entry name" value="Homeodomain-like_sf"/>
</dbReference>
<keyword evidence="6" id="KW-0597">Phosphoprotein</keyword>
<dbReference type="FunFam" id="3.40.50.300:FF:000006">
    <property type="entry name" value="DNA-binding transcriptional regulator NtrC"/>
    <property type="match status" value="1"/>
</dbReference>
<dbReference type="InterPro" id="IPR011006">
    <property type="entry name" value="CheY-like_superfamily"/>
</dbReference>
<evidence type="ECO:0000259" key="7">
    <source>
        <dbReference type="PROSITE" id="PS50045"/>
    </source>
</evidence>
<keyword evidence="4" id="KW-0238">DNA-binding</keyword>
<evidence type="ECO:0000259" key="8">
    <source>
        <dbReference type="PROSITE" id="PS50110"/>
    </source>
</evidence>
<keyword evidence="1" id="KW-0547">Nucleotide-binding</keyword>
<dbReference type="GO" id="GO:0006355">
    <property type="term" value="P:regulation of DNA-templated transcription"/>
    <property type="evidence" value="ECO:0007669"/>
    <property type="project" value="InterPro"/>
</dbReference>
<dbReference type="InterPro" id="IPR058031">
    <property type="entry name" value="AAA_lid_NorR"/>
</dbReference>
<dbReference type="SMART" id="SM00382">
    <property type="entry name" value="AAA"/>
    <property type="match status" value="1"/>
</dbReference>
<dbReference type="RefSeq" id="WP_006965042.1">
    <property type="nucleotide sequence ID" value="NZ_APJX01000002.1"/>
</dbReference>
<dbReference type="SUPFAM" id="SSF46689">
    <property type="entry name" value="Homeodomain-like"/>
    <property type="match status" value="1"/>
</dbReference>
<feature type="domain" description="Response regulatory" evidence="8">
    <location>
        <begin position="11"/>
        <end position="127"/>
    </location>
</feature>
<dbReference type="PROSITE" id="PS00675">
    <property type="entry name" value="SIGMA54_INTERACT_1"/>
    <property type="match status" value="1"/>
</dbReference>
<evidence type="ECO:0000256" key="5">
    <source>
        <dbReference type="ARBA" id="ARBA00023163"/>
    </source>
</evidence>
<dbReference type="OrthoDB" id="9763792at2"/>
<dbReference type="Gene3D" id="3.40.50.300">
    <property type="entry name" value="P-loop containing nucleotide triphosphate hydrolases"/>
    <property type="match status" value="1"/>
</dbReference>
<dbReference type="Gene3D" id="3.40.50.2300">
    <property type="match status" value="1"/>
</dbReference>
<evidence type="ECO:0000256" key="6">
    <source>
        <dbReference type="PROSITE-ProRule" id="PRU00169"/>
    </source>
</evidence>
<organism evidence="9 10">
    <name type="scientific">Desulfotignum phosphitoxidans DSM 13687</name>
    <dbReference type="NCBI Taxonomy" id="1286635"/>
    <lineage>
        <taxon>Bacteria</taxon>
        <taxon>Pseudomonadati</taxon>
        <taxon>Thermodesulfobacteriota</taxon>
        <taxon>Desulfobacteria</taxon>
        <taxon>Desulfobacterales</taxon>
        <taxon>Desulfobacteraceae</taxon>
        <taxon>Desulfotignum</taxon>
    </lineage>
</organism>
<evidence type="ECO:0000256" key="2">
    <source>
        <dbReference type="ARBA" id="ARBA00022840"/>
    </source>
</evidence>
<accession>S0G7C7</accession>
<dbReference type="SUPFAM" id="SSF52540">
    <property type="entry name" value="P-loop containing nucleoside triphosphate hydrolases"/>
    <property type="match status" value="1"/>
</dbReference>
<gene>
    <name evidence="9" type="ORF">Dpo_2c04620</name>
</gene>
<feature type="domain" description="Sigma-54 factor interaction" evidence="7">
    <location>
        <begin position="151"/>
        <end position="380"/>
    </location>
</feature>
<proteinExistence type="predicted"/>
<feature type="modified residue" description="4-aspartylphosphate" evidence="6">
    <location>
        <position position="60"/>
    </location>
</feature>
<dbReference type="SMART" id="SM00448">
    <property type="entry name" value="REC"/>
    <property type="match status" value="1"/>
</dbReference>
<dbReference type="InterPro" id="IPR027417">
    <property type="entry name" value="P-loop_NTPase"/>
</dbReference>
<dbReference type="Proteomes" id="UP000014216">
    <property type="component" value="Unassembled WGS sequence"/>
</dbReference>
<dbReference type="CDD" id="cd00009">
    <property type="entry name" value="AAA"/>
    <property type="match status" value="1"/>
</dbReference>
<dbReference type="AlphaFoldDB" id="S0G7C7"/>
<keyword evidence="2" id="KW-0067">ATP-binding</keyword>
<keyword evidence="5" id="KW-0804">Transcription</keyword>
<dbReference type="PROSITE" id="PS50110">
    <property type="entry name" value="RESPONSE_REGULATORY"/>
    <property type="match status" value="1"/>
</dbReference>
<dbReference type="PROSITE" id="PS50045">
    <property type="entry name" value="SIGMA54_INTERACT_4"/>
    <property type="match status" value="1"/>
</dbReference>
<dbReference type="Pfam" id="PF00072">
    <property type="entry name" value="Response_reg"/>
    <property type="match status" value="1"/>
</dbReference>
<dbReference type="InterPro" id="IPR002197">
    <property type="entry name" value="HTH_Fis"/>
</dbReference>
<dbReference type="InterPro" id="IPR025662">
    <property type="entry name" value="Sigma_54_int_dom_ATP-bd_1"/>
</dbReference>
<dbReference type="EMBL" id="APJX01000002">
    <property type="protein sequence ID" value="EMS80766.1"/>
    <property type="molecule type" value="Genomic_DNA"/>
</dbReference>
<dbReference type="GO" id="GO:0000160">
    <property type="term" value="P:phosphorelay signal transduction system"/>
    <property type="evidence" value="ECO:0007669"/>
    <property type="project" value="InterPro"/>
</dbReference>
<dbReference type="GO" id="GO:0043565">
    <property type="term" value="F:sequence-specific DNA binding"/>
    <property type="evidence" value="ECO:0007669"/>
    <property type="project" value="InterPro"/>
</dbReference>
<keyword evidence="10" id="KW-1185">Reference proteome</keyword>
<dbReference type="PANTHER" id="PTHR32071">
    <property type="entry name" value="TRANSCRIPTIONAL REGULATORY PROTEIN"/>
    <property type="match status" value="1"/>
</dbReference>
<name>S0G7C7_9BACT</name>
<evidence type="ECO:0000313" key="9">
    <source>
        <dbReference type="EMBL" id="EMS80766.1"/>
    </source>
</evidence>
<dbReference type="PROSITE" id="PS00688">
    <property type="entry name" value="SIGMA54_INTERACT_3"/>
    <property type="match status" value="1"/>
</dbReference>
<keyword evidence="3" id="KW-0805">Transcription regulation</keyword>
<protein>
    <submittedName>
        <fullName evidence="9">Two component, sigma54 specific, transcriptional regulator, Fis family</fullName>
    </submittedName>
</protein>
<comment type="caution">
    <text evidence="9">The sequence shown here is derived from an EMBL/GenBank/DDBJ whole genome shotgun (WGS) entry which is preliminary data.</text>
</comment>
<evidence type="ECO:0000256" key="3">
    <source>
        <dbReference type="ARBA" id="ARBA00023015"/>
    </source>
</evidence>
<dbReference type="InterPro" id="IPR003593">
    <property type="entry name" value="AAA+_ATPase"/>
</dbReference>
<dbReference type="PATRIC" id="fig|1286635.3.peg.1443"/>
<dbReference type="InterPro" id="IPR002078">
    <property type="entry name" value="Sigma_54_int"/>
</dbReference>
<evidence type="ECO:0000256" key="1">
    <source>
        <dbReference type="ARBA" id="ARBA00022741"/>
    </source>
</evidence>
<dbReference type="Gene3D" id="1.10.10.60">
    <property type="entry name" value="Homeodomain-like"/>
    <property type="match status" value="1"/>
</dbReference>
<dbReference type="Pfam" id="PF00158">
    <property type="entry name" value="Sigma54_activat"/>
    <property type="match status" value="1"/>
</dbReference>
<dbReference type="Pfam" id="PF02954">
    <property type="entry name" value="HTH_8"/>
    <property type="match status" value="1"/>
</dbReference>
<dbReference type="Pfam" id="PF25601">
    <property type="entry name" value="AAA_lid_14"/>
    <property type="match status" value="1"/>
</dbReference>
<dbReference type="SUPFAM" id="SSF52172">
    <property type="entry name" value="CheY-like"/>
    <property type="match status" value="1"/>
</dbReference>
<dbReference type="InterPro" id="IPR001789">
    <property type="entry name" value="Sig_transdc_resp-reg_receiver"/>
</dbReference>
<dbReference type="GO" id="GO:0005524">
    <property type="term" value="F:ATP binding"/>
    <property type="evidence" value="ECO:0007669"/>
    <property type="project" value="UniProtKB-KW"/>
</dbReference>
<reference evidence="9 10" key="1">
    <citation type="journal article" date="2013" name="Genome Announc.">
        <title>Draft Genome Sequence of Desulfotignum phosphitoxidans DSM 13687 Strain FiPS-3.</title>
        <authorList>
            <person name="Poehlein A."/>
            <person name="Daniel R."/>
            <person name="Simeonova D.D."/>
        </authorList>
    </citation>
    <scope>NUCLEOTIDE SEQUENCE [LARGE SCALE GENOMIC DNA]</scope>
    <source>
        <strain evidence="9 10">DSM 13687</strain>
    </source>
</reference>